<evidence type="ECO:0000256" key="3">
    <source>
        <dbReference type="ARBA" id="ARBA00022475"/>
    </source>
</evidence>
<dbReference type="Proteomes" id="UP000828236">
    <property type="component" value="Unassembled WGS sequence"/>
</dbReference>
<keyword evidence="7 12" id="KW-0472">Membrane</keyword>
<keyword evidence="9 10" id="KW-0807">Transducer</keyword>
<dbReference type="PRINTS" id="PR01103">
    <property type="entry name" value="ADRENERGICR"/>
</dbReference>
<evidence type="ECO:0000256" key="11">
    <source>
        <dbReference type="SAM" id="MobiDB-lite"/>
    </source>
</evidence>
<reference evidence="14" key="2">
    <citation type="journal article" date="2021" name="World Allergy Organ. J.">
        <title>Chromosome-level assembly of Dermatophagoides farinae genome and transcriptome reveals two novel allergens Der f 37 and Der f 39.</title>
        <authorList>
            <person name="Chen J."/>
            <person name="Cai Z."/>
            <person name="Fan D."/>
            <person name="Hu J."/>
            <person name="Hou Y."/>
            <person name="He Y."/>
            <person name="Zhang Z."/>
            <person name="Zhao Z."/>
            <person name="Gao P."/>
            <person name="Hu W."/>
            <person name="Sun J."/>
            <person name="Li J."/>
            <person name="Ji K."/>
        </authorList>
    </citation>
    <scope>NUCLEOTIDE SEQUENCE</scope>
    <source>
        <strain evidence="14">JKM2019</strain>
    </source>
</reference>
<organism evidence="14">
    <name type="scientific">Dermatophagoides farinae</name>
    <name type="common">American house dust mite</name>
    <dbReference type="NCBI Taxonomy" id="6954"/>
    <lineage>
        <taxon>Eukaryota</taxon>
        <taxon>Metazoa</taxon>
        <taxon>Ecdysozoa</taxon>
        <taxon>Arthropoda</taxon>
        <taxon>Chelicerata</taxon>
        <taxon>Arachnida</taxon>
        <taxon>Acari</taxon>
        <taxon>Acariformes</taxon>
        <taxon>Sarcoptiformes</taxon>
        <taxon>Astigmata</taxon>
        <taxon>Psoroptidia</taxon>
        <taxon>Analgoidea</taxon>
        <taxon>Pyroglyphidae</taxon>
        <taxon>Dermatophagoidinae</taxon>
        <taxon>Dermatophagoides</taxon>
    </lineage>
</organism>
<feature type="region of interest" description="Disordered" evidence="11">
    <location>
        <begin position="672"/>
        <end position="711"/>
    </location>
</feature>
<keyword evidence="3" id="KW-1003">Cell membrane</keyword>
<reference evidence="14" key="1">
    <citation type="submission" date="2020-06" db="EMBL/GenBank/DDBJ databases">
        <authorList>
            <person name="Ji K."/>
            <person name="Li J."/>
        </authorList>
    </citation>
    <scope>NUCLEOTIDE SEQUENCE</scope>
    <source>
        <strain evidence="14">JKM2019</strain>
        <tissue evidence="14">Whole body</tissue>
    </source>
</reference>
<feature type="transmembrane region" description="Helical" evidence="12">
    <location>
        <begin position="401"/>
        <end position="425"/>
    </location>
</feature>
<dbReference type="PANTHER" id="PTHR24248">
    <property type="entry name" value="ADRENERGIC RECEPTOR-RELATED G-PROTEIN COUPLED RECEPTOR"/>
    <property type="match status" value="1"/>
</dbReference>
<dbReference type="GO" id="GO:0004935">
    <property type="term" value="F:adrenergic receptor activity"/>
    <property type="evidence" value="ECO:0007669"/>
    <property type="project" value="InterPro"/>
</dbReference>
<dbReference type="CDD" id="cd15067">
    <property type="entry name" value="7tmA_Dop1R2-like"/>
    <property type="match status" value="1"/>
</dbReference>
<feature type="compositionally biased region" description="Basic residues" evidence="11">
    <location>
        <begin position="366"/>
        <end position="377"/>
    </location>
</feature>
<comment type="similarity">
    <text evidence="2 10">Belongs to the G-protein coupled receptor 1 family.</text>
</comment>
<dbReference type="GO" id="GO:0043410">
    <property type="term" value="P:positive regulation of MAPK cascade"/>
    <property type="evidence" value="ECO:0007669"/>
    <property type="project" value="TreeGrafter"/>
</dbReference>
<evidence type="ECO:0000256" key="4">
    <source>
        <dbReference type="ARBA" id="ARBA00022692"/>
    </source>
</evidence>
<feature type="region of interest" description="Disordered" evidence="11">
    <location>
        <begin position="527"/>
        <end position="548"/>
    </location>
</feature>
<feature type="region of interest" description="Disordered" evidence="11">
    <location>
        <begin position="624"/>
        <end position="660"/>
    </location>
</feature>
<evidence type="ECO:0000313" key="14">
    <source>
        <dbReference type="EMBL" id="KAH7636535.1"/>
    </source>
</evidence>
<evidence type="ECO:0000259" key="13">
    <source>
        <dbReference type="PROSITE" id="PS50262"/>
    </source>
</evidence>
<evidence type="ECO:0000256" key="5">
    <source>
        <dbReference type="ARBA" id="ARBA00022989"/>
    </source>
</evidence>
<dbReference type="PROSITE" id="PS50262">
    <property type="entry name" value="G_PROTEIN_RECEP_F1_2"/>
    <property type="match status" value="1"/>
</dbReference>
<dbReference type="GO" id="GO:0071880">
    <property type="term" value="P:adenylate cyclase-activating adrenergic receptor signaling pathway"/>
    <property type="evidence" value="ECO:0007669"/>
    <property type="project" value="TreeGrafter"/>
</dbReference>
<dbReference type="AlphaFoldDB" id="A0A9D4SCZ2"/>
<evidence type="ECO:0000256" key="9">
    <source>
        <dbReference type="ARBA" id="ARBA00023224"/>
    </source>
</evidence>
<dbReference type="PRINTS" id="PR00237">
    <property type="entry name" value="GPCRRHODOPSN"/>
</dbReference>
<dbReference type="PANTHER" id="PTHR24248:SF185">
    <property type="entry name" value="DOPAMINE RECEPTOR 2"/>
    <property type="match status" value="1"/>
</dbReference>
<dbReference type="SUPFAM" id="SSF81321">
    <property type="entry name" value="Family A G protein-coupled receptor-like"/>
    <property type="match status" value="1"/>
</dbReference>
<dbReference type="InterPro" id="IPR017452">
    <property type="entry name" value="GPCR_Rhodpsn_7TM"/>
</dbReference>
<proteinExistence type="inferred from homology"/>
<feature type="compositionally biased region" description="Basic and acidic residues" evidence="11">
    <location>
        <begin position="650"/>
        <end position="659"/>
    </location>
</feature>
<dbReference type="EMBL" id="SDOV01000010">
    <property type="protein sequence ID" value="KAH7636535.1"/>
    <property type="molecule type" value="Genomic_DNA"/>
</dbReference>
<evidence type="ECO:0000256" key="1">
    <source>
        <dbReference type="ARBA" id="ARBA00004651"/>
    </source>
</evidence>
<feature type="transmembrane region" description="Helical" evidence="12">
    <location>
        <begin position="111"/>
        <end position="133"/>
    </location>
</feature>
<accession>A0A9D4SCZ2</accession>
<keyword evidence="6 10" id="KW-0297">G-protein coupled receptor</keyword>
<feature type="region of interest" description="Disordered" evidence="11">
    <location>
        <begin position="339"/>
        <end position="383"/>
    </location>
</feature>
<evidence type="ECO:0000256" key="10">
    <source>
        <dbReference type="RuleBase" id="RU000688"/>
    </source>
</evidence>
<evidence type="ECO:0000256" key="6">
    <source>
        <dbReference type="ARBA" id="ARBA00023040"/>
    </source>
</evidence>
<feature type="compositionally biased region" description="Acidic residues" evidence="11">
    <location>
        <begin position="701"/>
        <end position="711"/>
    </location>
</feature>
<dbReference type="InterPro" id="IPR002233">
    <property type="entry name" value="ADR_fam"/>
</dbReference>
<keyword evidence="8 10" id="KW-0675">Receptor</keyword>
<feature type="transmembrane region" description="Helical" evidence="12">
    <location>
        <begin position="437"/>
        <end position="459"/>
    </location>
</feature>
<feature type="transmembrane region" description="Helical" evidence="12">
    <location>
        <begin position="145"/>
        <end position="164"/>
    </location>
</feature>
<dbReference type="Gene3D" id="1.20.1070.10">
    <property type="entry name" value="Rhodopsin 7-helix transmembrane proteins"/>
    <property type="match status" value="1"/>
</dbReference>
<name>A0A9D4SCZ2_DERFA</name>
<protein>
    <submittedName>
        <fullName evidence="14">Dopamine receptor 2-like</fullName>
    </submittedName>
</protein>
<feature type="compositionally biased region" description="Polar residues" evidence="11">
    <location>
        <begin position="638"/>
        <end position="648"/>
    </location>
</feature>
<evidence type="ECO:0000256" key="8">
    <source>
        <dbReference type="ARBA" id="ARBA00023170"/>
    </source>
</evidence>
<dbReference type="GO" id="GO:0005886">
    <property type="term" value="C:plasma membrane"/>
    <property type="evidence" value="ECO:0007669"/>
    <property type="project" value="UniProtKB-SubCell"/>
</dbReference>
<dbReference type="InterPro" id="IPR000276">
    <property type="entry name" value="GPCR_Rhodpsn"/>
</dbReference>
<keyword evidence="4 10" id="KW-0812">Transmembrane</keyword>
<comment type="subcellular location">
    <subcellularLocation>
        <location evidence="1">Cell membrane</location>
        <topology evidence="1">Multi-pass membrane protein</topology>
    </subcellularLocation>
</comment>
<dbReference type="SMART" id="SM01381">
    <property type="entry name" value="7TM_GPCR_Srsx"/>
    <property type="match status" value="1"/>
</dbReference>
<gene>
    <name evidence="14" type="ORF">HUG17_10505</name>
</gene>
<evidence type="ECO:0000256" key="2">
    <source>
        <dbReference type="ARBA" id="ARBA00010663"/>
    </source>
</evidence>
<keyword evidence="5 12" id="KW-1133">Transmembrane helix</keyword>
<feature type="transmembrane region" description="Helical" evidence="12">
    <location>
        <begin position="226"/>
        <end position="248"/>
    </location>
</feature>
<comment type="caution">
    <text evidence="14">The sequence shown here is derived from an EMBL/GenBank/DDBJ whole genome shotgun (WGS) entry which is preliminary data.</text>
</comment>
<evidence type="ECO:0000256" key="12">
    <source>
        <dbReference type="SAM" id="Phobius"/>
    </source>
</evidence>
<evidence type="ECO:0000256" key="7">
    <source>
        <dbReference type="ARBA" id="ARBA00023136"/>
    </source>
</evidence>
<dbReference type="PROSITE" id="PS00237">
    <property type="entry name" value="G_PROTEIN_RECEP_F1_1"/>
    <property type="match status" value="1"/>
</dbReference>
<dbReference type="Pfam" id="PF00001">
    <property type="entry name" value="7tm_1"/>
    <property type="match status" value="1"/>
</dbReference>
<feature type="transmembrane region" description="Helical" evidence="12">
    <location>
        <begin position="184"/>
        <end position="205"/>
    </location>
</feature>
<feature type="domain" description="G-protein coupled receptors family 1 profile" evidence="13">
    <location>
        <begin position="125"/>
        <end position="456"/>
    </location>
</feature>
<sequence length="711" mass="80917">MNNFNLIKIDDENTTTTTTTTSVPNRYHQIGMLDNKNDYQSIIISDNNNNSSLLAETILNQFTTTSADFPFNDYLSTTTTTATTIDAQQTNQTIGTTIILEPDLRVHYPGLSILLGIICVIVVFGNGLTMLSICKERYLRTVTNYFVASLAFADCLVGAIVMPFSVVHEVMNKWWIFGQDWCDLWHSFDVLASTASILNLCIISLDRYWAITDPITYPSRMTPRKAFIFILSLWLCSALISFPAIVWWRAVAKKPIEPYRCNFTEDVGYLVFSSIISFYGPLTIMVFTYYRIYVVASEQNRSLKLGVKQIEMSYIGHMNADNIGLSSQQANLLHSNKKPVTNKKQNNQNHNHHQNHDDDDDDNHNNNHHHNNHHHSTTAKTNLSVGRRLTKLAKERKAAKTLGIVMGVFILCWLPFFVTNILMGFCPDSCIMEPDLVFSIVTWLGWLNSAMNPIIYACWSKDFRRAFRKLLCSCFMIKFQNTRQDFGENNNDDTSVLNDKLVENKTSPSPSSSLSSLMVIVNKQQQQQQQRKQSTFKTDGDSDVDDEDHQHCLDNVQSIKQQQQQTSTFPAMITRTSMKQQQQQKFYLKKSNSYHQSLCDESNVQSSSLSGSSESESLIHCSNCQNQNHNHHHSSHSMPSTMTTTVEQYKQGDHDDKNNMVRGSIDQLIIDRINNKNSENQNEDDDSGDDLSHSSGSYDLANDEENFSTKK</sequence>
<feature type="transmembrane region" description="Helical" evidence="12">
    <location>
        <begin position="268"/>
        <end position="292"/>
    </location>
</feature>